<keyword evidence="1" id="KW-0812">Transmembrane</keyword>
<accession>A0A9X3HAL2</accession>
<feature type="transmembrane region" description="Helical" evidence="1">
    <location>
        <begin position="108"/>
        <end position="130"/>
    </location>
</feature>
<gene>
    <name evidence="2" type="ORF">NND69_05370</name>
</gene>
<feature type="transmembrane region" description="Helical" evidence="1">
    <location>
        <begin position="225"/>
        <end position="246"/>
    </location>
</feature>
<dbReference type="Proteomes" id="UP001141458">
    <property type="component" value="Unassembled WGS sequence"/>
</dbReference>
<name>A0A9X3HAL2_9FIRM</name>
<reference evidence="2" key="1">
    <citation type="submission" date="2022-07" db="EMBL/GenBank/DDBJ databases">
        <title>Parvimonas micra travels from the subgingival sulcus of the human oral cavity to the colorectal adenocarcinoma.</title>
        <authorList>
            <person name="Conde-Perez K."/>
            <person name="Buetas E."/>
            <person name="Aja-Macaya P."/>
            <person name="Martin-De Arribas E."/>
            <person name="Iglesias-Corras I."/>
            <person name="Trigo-Tasende N."/>
            <person name="Nasser-Ali M."/>
            <person name="Estevez L.S."/>
            <person name="Rumbo-Feal S."/>
            <person name="Otero-Alen B."/>
            <person name="Noguera J.F."/>
            <person name="Concha A."/>
            <person name="Pardinas-Lopez S."/>
            <person name="Carda-Dieguez M."/>
            <person name="Gomez-Randulfe I."/>
            <person name="Martinez-Lago N."/>
            <person name="Ladra S."/>
            <person name="Aparicio L.A."/>
            <person name="Bou G."/>
            <person name="Mira A."/>
            <person name="Vallejo J.A."/>
            <person name="Poza M."/>
        </authorList>
    </citation>
    <scope>NUCLEOTIDE SEQUENCE</scope>
    <source>
        <strain evidence="2">PM79KC-AC-4</strain>
    </source>
</reference>
<comment type="caution">
    <text evidence="2">The sequence shown here is derived from an EMBL/GenBank/DDBJ whole genome shotgun (WGS) entry which is preliminary data.</text>
</comment>
<organism evidence="2 3">
    <name type="scientific">Parvimonas micra</name>
    <dbReference type="NCBI Taxonomy" id="33033"/>
    <lineage>
        <taxon>Bacteria</taxon>
        <taxon>Bacillati</taxon>
        <taxon>Bacillota</taxon>
        <taxon>Tissierellia</taxon>
        <taxon>Tissierellales</taxon>
        <taxon>Peptoniphilaceae</taxon>
        <taxon>Parvimonas</taxon>
    </lineage>
</organism>
<feature type="transmembrane region" description="Helical" evidence="1">
    <location>
        <begin position="197"/>
        <end position="219"/>
    </location>
</feature>
<protein>
    <submittedName>
        <fullName evidence="2">ABC-2 family transporter protein</fullName>
    </submittedName>
</protein>
<dbReference type="PANTHER" id="PTHR36833">
    <property type="entry name" value="SLR0610 PROTEIN-RELATED"/>
    <property type="match status" value="1"/>
</dbReference>
<evidence type="ECO:0000256" key="1">
    <source>
        <dbReference type="SAM" id="Phobius"/>
    </source>
</evidence>
<feature type="transmembrane region" description="Helical" evidence="1">
    <location>
        <begin position="63"/>
        <end position="83"/>
    </location>
</feature>
<dbReference type="EMBL" id="JANDZV010000003">
    <property type="protein sequence ID" value="MCZ7407798.1"/>
    <property type="molecule type" value="Genomic_DNA"/>
</dbReference>
<dbReference type="RefSeq" id="WP_004833713.1">
    <property type="nucleotide sequence ID" value="NZ_CABKNC010000002.1"/>
</dbReference>
<evidence type="ECO:0000313" key="3">
    <source>
        <dbReference type="Proteomes" id="UP001141458"/>
    </source>
</evidence>
<keyword evidence="1" id="KW-0472">Membrane</keyword>
<keyword evidence="1" id="KW-1133">Transmembrane helix</keyword>
<feature type="transmembrane region" description="Helical" evidence="1">
    <location>
        <begin position="21"/>
        <end position="43"/>
    </location>
</feature>
<evidence type="ECO:0000313" key="2">
    <source>
        <dbReference type="EMBL" id="MCZ7407798.1"/>
    </source>
</evidence>
<proteinExistence type="predicted"/>
<dbReference type="GeneID" id="93384326"/>
<sequence length="258" mass="30218">MKTFKLFISIRKLELKLRLSNKFDFFIFILSDFFTQLLTFIFIHTLFENIPNLNGWSYEQILLIFGLYQFSYGLFGFLFWPLYDFSYILVSGNLDGILVKPINELLQLYGKGIGDVGGVFIGLVIIIRFINISQISIIRLLLIIIPMTFMNILIFVCLFTIVASLSFWFENISNSLIRIIQSLTIYSKYPLNIFNKFIKIIFTFIIPFGFMGYYPVAILYGKEQLYYICIEVLVCLFLVLFTKFIWKKGIKKYSGVNS</sequence>
<dbReference type="InterPro" id="IPR010390">
    <property type="entry name" value="ABC-2_transporter-like"/>
</dbReference>
<feature type="transmembrane region" description="Helical" evidence="1">
    <location>
        <begin position="136"/>
        <end position="169"/>
    </location>
</feature>
<dbReference type="AlphaFoldDB" id="A0A9X3HAL2"/>
<dbReference type="Pfam" id="PF06182">
    <property type="entry name" value="ABC2_membrane_6"/>
    <property type="match status" value="1"/>
</dbReference>
<dbReference type="PANTHER" id="PTHR36833:SF1">
    <property type="entry name" value="INTEGRAL MEMBRANE TRANSPORT PROTEIN"/>
    <property type="match status" value="1"/>
</dbReference>